<evidence type="ECO:0000313" key="12">
    <source>
        <dbReference type="Proteomes" id="UP000823561"/>
    </source>
</evidence>
<proteinExistence type="inferred from homology"/>
<gene>
    <name evidence="11" type="ORF">AALO_G00183850</name>
</gene>
<evidence type="ECO:0000256" key="6">
    <source>
        <dbReference type="ARBA" id="ARBA00023212"/>
    </source>
</evidence>
<keyword evidence="4" id="KW-0677">Repeat</keyword>
<dbReference type="EMBL" id="JADWDJ010000013">
    <property type="protein sequence ID" value="KAG5271773.1"/>
    <property type="molecule type" value="Genomic_DNA"/>
</dbReference>
<protein>
    <recommendedName>
        <fullName evidence="8">Centrosomal protein of 72 kDa</fullName>
    </recommendedName>
</protein>
<keyword evidence="2" id="KW-0963">Cytoplasm</keyword>
<evidence type="ECO:0000256" key="7">
    <source>
        <dbReference type="ARBA" id="ARBA00061023"/>
    </source>
</evidence>
<keyword evidence="12" id="KW-1185">Reference proteome</keyword>
<dbReference type="AlphaFoldDB" id="A0AAV6G9H4"/>
<feature type="region of interest" description="Disordered" evidence="10">
    <location>
        <begin position="272"/>
        <end position="296"/>
    </location>
</feature>
<dbReference type="Gene3D" id="3.80.10.10">
    <property type="entry name" value="Ribonuclease Inhibitor"/>
    <property type="match status" value="1"/>
</dbReference>
<feature type="compositionally biased region" description="Basic and acidic residues" evidence="10">
    <location>
        <begin position="398"/>
        <end position="407"/>
    </location>
</feature>
<evidence type="ECO:0000256" key="3">
    <source>
        <dbReference type="ARBA" id="ARBA00022614"/>
    </source>
</evidence>
<feature type="compositionally biased region" description="Polar residues" evidence="10">
    <location>
        <begin position="215"/>
        <end position="231"/>
    </location>
</feature>
<organism evidence="11 12">
    <name type="scientific">Alosa alosa</name>
    <name type="common">allis shad</name>
    <dbReference type="NCBI Taxonomy" id="278164"/>
    <lineage>
        <taxon>Eukaryota</taxon>
        <taxon>Metazoa</taxon>
        <taxon>Chordata</taxon>
        <taxon>Craniata</taxon>
        <taxon>Vertebrata</taxon>
        <taxon>Euteleostomi</taxon>
        <taxon>Actinopterygii</taxon>
        <taxon>Neopterygii</taxon>
        <taxon>Teleostei</taxon>
        <taxon>Clupei</taxon>
        <taxon>Clupeiformes</taxon>
        <taxon>Clupeoidei</taxon>
        <taxon>Clupeidae</taxon>
        <taxon>Alosa</taxon>
    </lineage>
</organism>
<accession>A0AAV6G9H4</accession>
<keyword evidence="3" id="KW-0433">Leucine-rich repeat</keyword>
<dbReference type="InterPro" id="IPR032675">
    <property type="entry name" value="LRR_dom_sf"/>
</dbReference>
<evidence type="ECO:0000256" key="5">
    <source>
        <dbReference type="ARBA" id="ARBA00023054"/>
    </source>
</evidence>
<dbReference type="Pfam" id="PF14580">
    <property type="entry name" value="LRR_9"/>
    <property type="match status" value="1"/>
</dbReference>
<dbReference type="PANTHER" id="PTHR23311:SF5">
    <property type="entry name" value="CENTROSOMAL PROTEIN OF 72 KDA"/>
    <property type="match status" value="1"/>
</dbReference>
<evidence type="ECO:0000256" key="4">
    <source>
        <dbReference type="ARBA" id="ARBA00022737"/>
    </source>
</evidence>
<dbReference type="PROSITE" id="PS51450">
    <property type="entry name" value="LRR"/>
    <property type="match status" value="1"/>
</dbReference>
<name>A0AAV6G9H4_9TELE</name>
<dbReference type="SMART" id="SM00365">
    <property type="entry name" value="LRR_SD22"/>
    <property type="match status" value="2"/>
</dbReference>
<comment type="similarity">
    <text evidence="7">Belongs to the CEP72 family.</text>
</comment>
<keyword evidence="6" id="KW-0206">Cytoskeleton</keyword>
<evidence type="ECO:0000256" key="2">
    <source>
        <dbReference type="ARBA" id="ARBA00022490"/>
    </source>
</evidence>
<sequence>MRSIVSFQNMAAKDLTVTEEWIREKLQLHHKVLADVRTLCLPGNIEGKISNLGISLKKFVRLKTLDLSYNALVSVSGLEHLKVLERLNLYFNKISAFQEVMTLSKLKSLRELDLRLNPLVKKHPEYRLHLVHALCQLRKLDDCPVRDRERKAAIMHFTSDVELEHKQKTSCINSLSDQRSSDLRMAAFYRLTKSLALPDGNEEAAVNHINRRNRAQVTTQPDAQTEPQSSLAQEIPDEVIYLVNDYDSDSFLQTQDGVKPAFRHAQCVDASRVQPSIQPRRKGSLTNGGPLGLASNRPRVTFADGYVKGSHSIHPVPATHGTKPSQLRIPATAVFTPDPRITLPSRNVYVGDGQLASTQHASPPSPARQSSLDVGDLSPQAHRLSSRRAEDEACPEQEAARPQRDSYRKPLDLLLSMVHEHWTTGNSDPQHYKTFFTRAVQVLSLMERELAGRDKEAQTLSEEVQALNAQAVAREERHRFEIQELSIQLEKAHNSVESLDEQLRNVLEENVCLQKQLINLEQSILSSRITKLTSASDNGC</sequence>
<dbReference type="InterPro" id="IPR001611">
    <property type="entry name" value="Leu-rich_rpt"/>
</dbReference>
<evidence type="ECO:0000313" key="11">
    <source>
        <dbReference type="EMBL" id="KAG5271773.1"/>
    </source>
</evidence>
<comment type="caution">
    <text evidence="11">The sequence shown here is derived from an EMBL/GenBank/DDBJ whole genome shotgun (WGS) entry which is preliminary data.</text>
</comment>
<feature type="region of interest" description="Disordered" evidence="10">
    <location>
        <begin position="356"/>
        <end position="407"/>
    </location>
</feature>
<feature type="compositionally biased region" description="Polar residues" evidence="10">
    <location>
        <begin position="356"/>
        <end position="372"/>
    </location>
</feature>
<reference evidence="11" key="1">
    <citation type="submission" date="2020-10" db="EMBL/GenBank/DDBJ databases">
        <title>Chromosome-scale genome assembly of the Allis shad, Alosa alosa.</title>
        <authorList>
            <person name="Margot Z."/>
            <person name="Christophe K."/>
            <person name="Cabau C."/>
            <person name="Louis A."/>
            <person name="Berthelot C."/>
            <person name="Parey E."/>
            <person name="Roest Crollius H."/>
            <person name="Montfort J."/>
            <person name="Robinson-Rechavi M."/>
            <person name="Bucao C."/>
            <person name="Bouchez O."/>
            <person name="Gislard M."/>
            <person name="Lluch J."/>
            <person name="Milhes M."/>
            <person name="Lampietro C."/>
            <person name="Lopez Roques C."/>
            <person name="Donnadieu C."/>
            <person name="Braasch I."/>
            <person name="Desvignes T."/>
            <person name="Postlethwait J."/>
            <person name="Bobe J."/>
            <person name="Guiguen Y."/>
        </authorList>
    </citation>
    <scope>NUCLEOTIDE SEQUENCE</scope>
    <source>
        <strain evidence="11">M-15738</strain>
        <tissue evidence="11">Blood</tissue>
    </source>
</reference>
<dbReference type="PANTHER" id="PTHR23311">
    <property type="entry name" value="HEAT SHOCK REGULATED 2"/>
    <property type="match status" value="1"/>
</dbReference>
<evidence type="ECO:0000256" key="9">
    <source>
        <dbReference type="SAM" id="Coils"/>
    </source>
</evidence>
<keyword evidence="5 9" id="KW-0175">Coiled coil</keyword>
<evidence type="ECO:0000256" key="10">
    <source>
        <dbReference type="SAM" id="MobiDB-lite"/>
    </source>
</evidence>
<comment type="subcellular location">
    <subcellularLocation>
        <location evidence="1">Cytoplasm</location>
        <location evidence="1">Cytoskeleton</location>
        <location evidence="1">Microtubule organizing center</location>
        <location evidence="1">Centrosome</location>
    </subcellularLocation>
</comment>
<dbReference type="Proteomes" id="UP000823561">
    <property type="component" value="Chromosome 13"/>
</dbReference>
<dbReference type="FunFam" id="3.80.10.10:FF:000489">
    <property type="entry name" value="Centrosomal protein of 72 kDa"/>
    <property type="match status" value="1"/>
</dbReference>
<dbReference type="SUPFAM" id="SSF52058">
    <property type="entry name" value="L domain-like"/>
    <property type="match status" value="1"/>
</dbReference>
<feature type="coiled-coil region" evidence="9">
    <location>
        <begin position="450"/>
        <end position="523"/>
    </location>
</feature>
<dbReference type="GO" id="GO:0034451">
    <property type="term" value="C:centriolar satellite"/>
    <property type="evidence" value="ECO:0007669"/>
    <property type="project" value="UniProtKB-ARBA"/>
</dbReference>
<evidence type="ECO:0000256" key="1">
    <source>
        <dbReference type="ARBA" id="ARBA00004300"/>
    </source>
</evidence>
<feature type="region of interest" description="Disordered" evidence="10">
    <location>
        <begin position="210"/>
        <end position="231"/>
    </location>
</feature>
<dbReference type="InterPro" id="IPR055320">
    <property type="entry name" value="CEP72-like"/>
</dbReference>
<evidence type="ECO:0000256" key="8">
    <source>
        <dbReference type="ARBA" id="ARBA00070210"/>
    </source>
</evidence>